<dbReference type="EMBL" id="CM055109">
    <property type="protein sequence ID" value="KAJ7523837.1"/>
    <property type="molecule type" value="Genomic_DNA"/>
</dbReference>
<evidence type="ECO:0000313" key="1">
    <source>
        <dbReference type="EMBL" id="KAJ7523837.1"/>
    </source>
</evidence>
<gene>
    <name evidence="1" type="ORF">O6H91_18G064300</name>
</gene>
<reference evidence="2" key="1">
    <citation type="journal article" date="2024" name="Proc. Natl. Acad. Sci. U.S.A.">
        <title>Extraordinary preservation of gene collinearity over three hundred million years revealed in homosporous lycophytes.</title>
        <authorList>
            <person name="Li C."/>
            <person name="Wickell D."/>
            <person name="Kuo L.Y."/>
            <person name="Chen X."/>
            <person name="Nie B."/>
            <person name="Liao X."/>
            <person name="Peng D."/>
            <person name="Ji J."/>
            <person name="Jenkins J."/>
            <person name="Williams M."/>
            <person name="Shu S."/>
            <person name="Plott C."/>
            <person name="Barry K."/>
            <person name="Rajasekar S."/>
            <person name="Grimwood J."/>
            <person name="Han X."/>
            <person name="Sun S."/>
            <person name="Hou Z."/>
            <person name="He W."/>
            <person name="Dai G."/>
            <person name="Sun C."/>
            <person name="Schmutz J."/>
            <person name="Leebens-Mack J.H."/>
            <person name="Li F.W."/>
            <person name="Wang L."/>
        </authorList>
    </citation>
    <scope>NUCLEOTIDE SEQUENCE [LARGE SCALE GENOMIC DNA]</scope>
    <source>
        <strain evidence="2">cv. PW_Plant_1</strain>
    </source>
</reference>
<organism evidence="1 2">
    <name type="scientific">Diphasiastrum complanatum</name>
    <name type="common">Issler's clubmoss</name>
    <name type="synonym">Lycopodium complanatum</name>
    <dbReference type="NCBI Taxonomy" id="34168"/>
    <lineage>
        <taxon>Eukaryota</taxon>
        <taxon>Viridiplantae</taxon>
        <taxon>Streptophyta</taxon>
        <taxon>Embryophyta</taxon>
        <taxon>Tracheophyta</taxon>
        <taxon>Lycopodiopsida</taxon>
        <taxon>Lycopodiales</taxon>
        <taxon>Lycopodiaceae</taxon>
        <taxon>Lycopodioideae</taxon>
        <taxon>Diphasiastrum</taxon>
    </lineage>
</organism>
<comment type="caution">
    <text evidence="1">The sequence shown here is derived from an EMBL/GenBank/DDBJ whole genome shotgun (WGS) entry which is preliminary data.</text>
</comment>
<accession>A0ACC2B287</accession>
<protein>
    <submittedName>
        <fullName evidence="1">Uncharacterized protein</fullName>
    </submittedName>
</protein>
<evidence type="ECO:0000313" key="2">
    <source>
        <dbReference type="Proteomes" id="UP001162992"/>
    </source>
</evidence>
<dbReference type="Proteomes" id="UP001162992">
    <property type="component" value="Chromosome 18"/>
</dbReference>
<proteinExistence type="predicted"/>
<sequence>MFFNHEVLIKICRVCRRSTSGFCHSRPGNTLVYRFNTSTKAISVQTSRTLYIRAMEVEPGKTRVGWIGTGVMGQAMCGHILDAGYQVTVFNRTKSKAVSLCKKGAILVDSPKTVAERSDVVFTIVGYPSDVREVILGQFGILQALVPGGVVVDMTTSEPSLACEIFATAKKRGCQAIDAPVSGGDRGAKAGTLAIMAGGDEEIVCNLGPLFKCMGIVTYLGSAGSGQSCKLGNQITIASTMIGLVEGMLYAHKAGLDVTTYLKAISGGAAGSKSLDLYAARIQKRDFTPGFFVNHFVKDLGIALEECRQMGLALPGLAVAQQLYVSLKAHDQGNLGTQALVLALERLNNIELPKSES</sequence>
<name>A0ACC2B287_DIPCM</name>
<keyword evidence="2" id="KW-1185">Reference proteome</keyword>